<evidence type="ECO:0000313" key="5">
    <source>
        <dbReference type="Proteomes" id="UP000179769"/>
    </source>
</evidence>
<dbReference type="GO" id="GO:0000976">
    <property type="term" value="F:transcription cis-regulatory region binding"/>
    <property type="evidence" value="ECO:0007669"/>
    <property type="project" value="TreeGrafter"/>
</dbReference>
<feature type="DNA-binding region" description="H-T-H motif" evidence="2">
    <location>
        <begin position="32"/>
        <end position="51"/>
    </location>
</feature>
<evidence type="ECO:0000313" key="4">
    <source>
        <dbReference type="EMBL" id="OHV22096.1"/>
    </source>
</evidence>
<dbReference type="Gene3D" id="1.10.357.10">
    <property type="entry name" value="Tetracycline Repressor, domain 2"/>
    <property type="match status" value="1"/>
</dbReference>
<dbReference type="InterPro" id="IPR009057">
    <property type="entry name" value="Homeodomain-like_sf"/>
</dbReference>
<gene>
    <name evidence="4" type="ORF">BBK14_25980</name>
</gene>
<dbReference type="SUPFAM" id="SSF46689">
    <property type="entry name" value="Homeodomain-like"/>
    <property type="match status" value="1"/>
</dbReference>
<dbReference type="PANTHER" id="PTHR30055:SF209">
    <property type="entry name" value="POSSIBLE TRANSCRIPTIONAL REGULATORY PROTEIN (PROBABLY TETR-FAMILY)"/>
    <property type="match status" value="1"/>
</dbReference>
<name>A0A1S1PL71_9ACTN</name>
<reference evidence="5" key="1">
    <citation type="submission" date="2016-07" db="EMBL/GenBank/DDBJ databases">
        <title>Frankia sp. NRRL B-16219 Genome sequencing.</title>
        <authorList>
            <person name="Ghodhbane-Gtari F."/>
            <person name="Swanson E."/>
            <person name="Gueddou A."/>
            <person name="Louati M."/>
            <person name="Nouioui I."/>
            <person name="Hezbri K."/>
            <person name="Abebe-Akele F."/>
            <person name="Simpson S."/>
            <person name="Morris K."/>
            <person name="Thomas K."/>
            <person name="Gtari M."/>
            <person name="Tisa L.S."/>
        </authorList>
    </citation>
    <scope>NUCLEOTIDE SEQUENCE [LARGE SCALE GENOMIC DNA]</scope>
    <source>
        <strain evidence="5">NRRL B-16219</strain>
    </source>
</reference>
<keyword evidence="1 2" id="KW-0238">DNA-binding</keyword>
<dbReference type="EMBL" id="MAXA01000250">
    <property type="protein sequence ID" value="OHV22096.1"/>
    <property type="molecule type" value="Genomic_DNA"/>
</dbReference>
<dbReference type="PANTHER" id="PTHR30055">
    <property type="entry name" value="HTH-TYPE TRANSCRIPTIONAL REGULATOR RUTR"/>
    <property type="match status" value="1"/>
</dbReference>
<feature type="domain" description="HTH tetR-type" evidence="3">
    <location>
        <begin position="9"/>
        <end position="69"/>
    </location>
</feature>
<dbReference type="AlphaFoldDB" id="A0A1S1PL71"/>
<dbReference type="InterPro" id="IPR050109">
    <property type="entry name" value="HTH-type_TetR-like_transc_reg"/>
</dbReference>
<comment type="caution">
    <text evidence="4">The sequence shown here is derived from an EMBL/GenBank/DDBJ whole genome shotgun (WGS) entry which is preliminary data.</text>
</comment>
<proteinExistence type="predicted"/>
<accession>A0A1S1PL71</accession>
<keyword evidence="5" id="KW-1185">Reference proteome</keyword>
<evidence type="ECO:0000259" key="3">
    <source>
        <dbReference type="PROSITE" id="PS50977"/>
    </source>
</evidence>
<dbReference type="Proteomes" id="UP000179769">
    <property type="component" value="Unassembled WGS sequence"/>
</dbReference>
<dbReference type="PROSITE" id="PS50977">
    <property type="entry name" value="HTH_TETR_2"/>
    <property type="match status" value="1"/>
</dbReference>
<sequence>MAPERSDTACGRAAIVAAAAILFERGGVEAVSMENIAEAAGVGRSTVLSRVGDRAALIHAVLAPRAAALRERVEEGPAPLGPGGEPVDALNAYLDALLEFVWTNRALIRTLEDDSLETYYTSPLSEFWIGELARRLSATRPGGDADADAEYLAHVLFPALRANAVDYLVSARGMPLSQVRAGLHRLVAV</sequence>
<evidence type="ECO:0000256" key="1">
    <source>
        <dbReference type="ARBA" id="ARBA00023125"/>
    </source>
</evidence>
<protein>
    <submittedName>
        <fullName evidence="4">TetR family transcriptional regulator</fullName>
    </submittedName>
</protein>
<dbReference type="GO" id="GO:0003700">
    <property type="term" value="F:DNA-binding transcription factor activity"/>
    <property type="evidence" value="ECO:0007669"/>
    <property type="project" value="TreeGrafter"/>
</dbReference>
<dbReference type="Pfam" id="PF00440">
    <property type="entry name" value="TetR_N"/>
    <property type="match status" value="1"/>
</dbReference>
<organism evidence="4 5">
    <name type="scientific">Parafrankia soli</name>
    <dbReference type="NCBI Taxonomy" id="2599596"/>
    <lineage>
        <taxon>Bacteria</taxon>
        <taxon>Bacillati</taxon>
        <taxon>Actinomycetota</taxon>
        <taxon>Actinomycetes</taxon>
        <taxon>Frankiales</taxon>
        <taxon>Frankiaceae</taxon>
        <taxon>Parafrankia</taxon>
    </lineage>
</organism>
<evidence type="ECO:0000256" key="2">
    <source>
        <dbReference type="PROSITE-ProRule" id="PRU00335"/>
    </source>
</evidence>
<dbReference type="InterPro" id="IPR001647">
    <property type="entry name" value="HTH_TetR"/>
</dbReference>